<accession>A0ABS0B9Z7</accession>
<comment type="caution">
    <text evidence="1">The sequence shown here is derived from an EMBL/GenBank/DDBJ whole genome shotgun (WGS) entry which is preliminary data.</text>
</comment>
<dbReference type="PROSITE" id="PS51257">
    <property type="entry name" value="PROKAR_LIPOPROTEIN"/>
    <property type="match status" value="1"/>
</dbReference>
<gene>
    <name evidence="1" type="ORF">IU514_07315</name>
</gene>
<sequence length="337" mass="36838">MRWILVAVCIAGLSACGRKVETQTANSVTTTTMEPSGAVSARPVEEVKPTPADVLDGTNWPVADVTSGDAWISCEHDIEKGDGTPLRSLEFFNVVDALTPCREQGTIRLRYRGKVASDFTSLVERVSAMADRMEIKRRILDIDSSGGRVEDAIRAGDAIANSGWTIWVREDAVCHSACVLILASGDDRLISGKVGIHRMVRIGSKASTRAELSSELRDVHDSMKDYLERNGASVAVADLMMIVPNRQLRILTVDELHEFGLDGPNAAQDDLERIRLARKCGEDFPARMDAFASAFDSECKVEDRALEEVKECGLSLQTRFGFPDAKCVAEGPMADYQ</sequence>
<evidence type="ECO:0000313" key="1">
    <source>
        <dbReference type="EMBL" id="MBF6023834.1"/>
    </source>
</evidence>
<dbReference type="EMBL" id="JADLZT010000003">
    <property type="protein sequence ID" value="MBF6023834.1"/>
    <property type="molecule type" value="Genomic_DNA"/>
</dbReference>
<protein>
    <recommendedName>
        <fullName evidence="3">Secreted protein</fullName>
    </recommendedName>
</protein>
<dbReference type="InterPro" id="IPR029045">
    <property type="entry name" value="ClpP/crotonase-like_dom_sf"/>
</dbReference>
<evidence type="ECO:0008006" key="3">
    <source>
        <dbReference type="Google" id="ProtNLM"/>
    </source>
</evidence>
<dbReference type="SUPFAM" id="SSF52096">
    <property type="entry name" value="ClpP/crotonase"/>
    <property type="match status" value="1"/>
</dbReference>
<name>A0ABS0B9Z7_9GAMM</name>
<organism evidence="1 2">
    <name type="scientific">Lysobacter niastensis</name>
    <dbReference type="NCBI Taxonomy" id="380629"/>
    <lineage>
        <taxon>Bacteria</taxon>
        <taxon>Pseudomonadati</taxon>
        <taxon>Pseudomonadota</taxon>
        <taxon>Gammaproteobacteria</taxon>
        <taxon>Lysobacterales</taxon>
        <taxon>Lysobacteraceae</taxon>
        <taxon>Lysobacter</taxon>
    </lineage>
</organism>
<dbReference type="Gene3D" id="3.90.226.10">
    <property type="entry name" value="2-enoyl-CoA Hydratase, Chain A, domain 1"/>
    <property type="match status" value="1"/>
</dbReference>
<reference evidence="1 2" key="1">
    <citation type="submission" date="2020-11" db="EMBL/GenBank/DDBJ databases">
        <title>Draft Genome Sequence and Secondary Metabolite Biosynthetic Potential of the Lysobacter niastensis Type strain DSM 18481.</title>
        <authorList>
            <person name="Turrini P."/>
            <person name="Artuso I."/>
            <person name="Tescari M."/>
            <person name="Lugli G.A."/>
            <person name="Frangipani E."/>
            <person name="Ventura M."/>
            <person name="Visca P."/>
        </authorList>
    </citation>
    <scope>NUCLEOTIDE SEQUENCE [LARGE SCALE GENOMIC DNA]</scope>
    <source>
        <strain evidence="1 2">DSM 18481</strain>
    </source>
</reference>
<proteinExistence type="predicted"/>
<evidence type="ECO:0000313" key="2">
    <source>
        <dbReference type="Proteomes" id="UP001429984"/>
    </source>
</evidence>
<keyword evidence="2" id="KW-1185">Reference proteome</keyword>
<dbReference type="Proteomes" id="UP001429984">
    <property type="component" value="Unassembled WGS sequence"/>
</dbReference>
<dbReference type="RefSeq" id="WP_194930416.1">
    <property type="nucleotide sequence ID" value="NZ_JADLZT010000003.1"/>
</dbReference>